<feature type="compositionally biased region" description="Basic and acidic residues" evidence="1">
    <location>
        <begin position="1957"/>
        <end position="1988"/>
    </location>
</feature>
<dbReference type="Proteomes" id="UP000298416">
    <property type="component" value="Unassembled WGS sequence"/>
</dbReference>
<reference evidence="2" key="2">
    <citation type="submission" date="2020-08" db="EMBL/GenBank/DDBJ databases">
        <title>Plant Genome Project.</title>
        <authorList>
            <person name="Zhang R.-G."/>
        </authorList>
    </citation>
    <scope>NUCLEOTIDE SEQUENCE</scope>
    <source>
        <strain evidence="2">Huo1</strain>
        <tissue evidence="2">Leaf</tissue>
    </source>
</reference>
<feature type="compositionally biased region" description="Polar residues" evidence="1">
    <location>
        <begin position="2017"/>
        <end position="2034"/>
    </location>
</feature>
<proteinExistence type="predicted"/>
<feature type="compositionally biased region" description="Basic and acidic residues" evidence="1">
    <location>
        <begin position="209"/>
        <end position="237"/>
    </location>
</feature>
<feature type="compositionally biased region" description="Basic and acidic residues" evidence="1">
    <location>
        <begin position="2813"/>
        <end position="2823"/>
    </location>
</feature>
<feature type="compositionally biased region" description="Basic and acidic residues" evidence="1">
    <location>
        <begin position="2048"/>
        <end position="2062"/>
    </location>
</feature>
<feature type="compositionally biased region" description="Basic and acidic residues" evidence="1">
    <location>
        <begin position="1186"/>
        <end position="1203"/>
    </location>
</feature>
<feature type="compositionally biased region" description="Polar residues" evidence="1">
    <location>
        <begin position="505"/>
        <end position="524"/>
    </location>
</feature>
<feature type="compositionally biased region" description="Basic and acidic residues" evidence="1">
    <location>
        <begin position="1426"/>
        <end position="1443"/>
    </location>
</feature>
<feature type="compositionally biased region" description="Polar residues" evidence="1">
    <location>
        <begin position="2063"/>
        <end position="2084"/>
    </location>
</feature>
<comment type="caution">
    <text evidence="2">The sequence shown here is derived from an EMBL/GenBank/DDBJ whole genome shotgun (WGS) entry which is preliminary data.</text>
</comment>
<feature type="compositionally biased region" description="Basic and acidic residues" evidence="1">
    <location>
        <begin position="745"/>
        <end position="755"/>
    </location>
</feature>
<feature type="region of interest" description="Disordered" evidence="1">
    <location>
        <begin position="745"/>
        <end position="860"/>
    </location>
</feature>
<feature type="compositionally biased region" description="Basic and acidic residues" evidence="1">
    <location>
        <begin position="2722"/>
        <end position="2774"/>
    </location>
</feature>
<feature type="compositionally biased region" description="Basic and acidic residues" evidence="1">
    <location>
        <begin position="2590"/>
        <end position="2614"/>
    </location>
</feature>
<feature type="compositionally biased region" description="Basic and acidic residues" evidence="1">
    <location>
        <begin position="525"/>
        <end position="544"/>
    </location>
</feature>
<feature type="compositionally biased region" description="Basic and acidic residues" evidence="1">
    <location>
        <begin position="2789"/>
        <end position="2805"/>
    </location>
</feature>
<feature type="compositionally biased region" description="Basic and acidic residues" evidence="1">
    <location>
        <begin position="1377"/>
        <end position="1386"/>
    </location>
</feature>
<feature type="compositionally biased region" description="Basic and acidic residues" evidence="1">
    <location>
        <begin position="974"/>
        <end position="989"/>
    </location>
</feature>
<feature type="compositionally biased region" description="Polar residues" evidence="1">
    <location>
        <begin position="1829"/>
        <end position="1840"/>
    </location>
</feature>
<feature type="compositionally biased region" description="Basic and acidic residues" evidence="1">
    <location>
        <begin position="1804"/>
        <end position="1828"/>
    </location>
</feature>
<feature type="compositionally biased region" description="Polar residues" evidence="1">
    <location>
        <begin position="2556"/>
        <end position="2565"/>
    </location>
</feature>
<feature type="compositionally biased region" description="Basic and acidic residues" evidence="1">
    <location>
        <begin position="562"/>
        <end position="595"/>
    </location>
</feature>
<gene>
    <name evidence="2" type="ORF">SASPL_145233</name>
</gene>
<feature type="compositionally biased region" description="Basic and acidic residues" evidence="1">
    <location>
        <begin position="1479"/>
        <end position="1494"/>
    </location>
</feature>
<feature type="region of interest" description="Disordered" evidence="1">
    <location>
        <begin position="1951"/>
        <end position="2112"/>
    </location>
</feature>
<feature type="compositionally biased region" description="Polar residues" evidence="1">
    <location>
        <begin position="1209"/>
        <end position="1226"/>
    </location>
</feature>
<feature type="compositionally biased region" description="Polar residues" evidence="1">
    <location>
        <begin position="1097"/>
        <end position="1113"/>
    </location>
</feature>
<feature type="region of interest" description="Disordered" evidence="1">
    <location>
        <begin position="1464"/>
        <end position="1672"/>
    </location>
</feature>
<feature type="compositionally biased region" description="Basic and acidic residues" evidence="1">
    <location>
        <begin position="2641"/>
        <end position="2654"/>
    </location>
</feature>
<feature type="compositionally biased region" description="Polar residues" evidence="1">
    <location>
        <begin position="2615"/>
        <end position="2624"/>
    </location>
</feature>
<feature type="compositionally biased region" description="Basic and acidic residues" evidence="1">
    <location>
        <begin position="1350"/>
        <end position="1361"/>
    </location>
</feature>
<feature type="compositionally biased region" description="Basic and acidic residues" evidence="1">
    <location>
        <begin position="170"/>
        <end position="190"/>
    </location>
</feature>
<feature type="compositionally biased region" description="Polar residues" evidence="1">
    <location>
        <begin position="2775"/>
        <end position="2786"/>
    </location>
</feature>
<feature type="region of interest" description="Disordered" evidence="1">
    <location>
        <begin position="2273"/>
        <end position="2312"/>
    </location>
</feature>
<dbReference type="EMBL" id="PNBA02000017">
    <property type="protein sequence ID" value="KAG6394644.1"/>
    <property type="molecule type" value="Genomic_DNA"/>
</dbReference>
<feature type="compositionally biased region" description="Polar residues" evidence="1">
    <location>
        <begin position="2475"/>
        <end position="2498"/>
    </location>
</feature>
<keyword evidence="3" id="KW-1185">Reference proteome</keyword>
<feature type="compositionally biased region" description="Basic and acidic residues" evidence="1">
    <location>
        <begin position="312"/>
        <end position="327"/>
    </location>
</feature>
<feature type="compositionally biased region" description="Basic and acidic residues" evidence="1">
    <location>
        <begin position="1056"/>
        <end position="1091"/>
    </location>
</feature>
<feature type="region of interest" description="Disordered" evidence="1">
    <location>
        <begin position="1790"/>
        <end position="1867"/>
    </location>
</feature>
<feature type="region of interest" description="Disordered" evidence="1">
    <location>
        <begin position="433"/>
        <end position="658"/>
    </location>
</feature>
<feature type="compositionally biased region" description="Basic and acidic residues" evidence="1">
    <location>
        <begin position="1000"/>
        <end position="1011"/>
    </location>
</feature>
<feature type="region of interest" description="Disordered" evidence="1">
    <location>
        <begin position="2475"/>
        <end position="2846"/>
    </location>
</feature>
<feature type="region of interest" description="Disordered" evidence="1">
    <location>
        <begin position="2880"/>
        <end position="2899"/>
    </location>
</feature>
<feature type="compositionally biased region" description="Polar residues" evidence="1">
    <location>
        <begin position="626"/>
        <end position="635"/>
    </location>
</feature>
<feature type="compositionally biased region" description="Basic and acidic residues" evidence="1">
    <location>
        <begin position="1247"/>
        <end position="1271"/>
    </location>
</feature>
<evidence type="ECO:0000313" key="3">
    <source>
        <dbReference type="Proteomes" id="UP000298416"/>
    </source>
</evidence>
<evidence type="ECO:0000313" key="2">
    <source>
        <dbReference type="EMBL" id="KAG6394644.1"/>
    </source>
</evidence>
<organism evidence="2">
    <name type="scientific">Salvia splendens</name>
    <name type="common">Scarlet sage</name>
    <dbReference type="NCBI Taxonomy" id="180675"/>
    <lineage>
        <taxon>Eukaryota</taxon>
        <taxon>Viridiplantae</taxon>
        <taxon>Streptophyta</taxon>
        <taxon>Embryophyta</taxon>
        <taxon>Tracheophyta</taxon>
        <taxon>Spermatophyta</taxon>
        <taxon>Magnoliopsida</taxon>
        <taxon>eudicotyledons</taxon>
        <taxon>Gunneridae</taxon>
        <taxon>Pentapetalae</taxon>
        <taxon>asterids</taxon>
        <taxon>lamiids</taxon>
        <taxon>Lamiales</taxon>
        <taxon>Lamiaceae</taxon>
        <taxon>Nepetoideae</taxon>
        <taxon>Mentheae</taxon>
        <taxon>Salviinae</taxon>
        <taxon>Salvia</taxon>
        <taxon>Salvia subgen. Calosphace</taxon>
        <taxon>core Calosphace</taxon>
    </lineage>
</organism>
<feature type="compositionally biased region" description="Basic and acidic residues" evidence="1">
    <location>
        <begin position="1857"/>
        <end position="1867"/>
    </location>
</feature>
<feature type="compositionally biased region" description="Acidic residues" evidence="1">
    <location>
        <begin position="1642"/>
        <end position="1652"/>
    </location>
</feature>
<name>A0A8X8WIH0_SALSN</name>
<accession>A0A8X8WIH0</accession>
<feature type="compositionally biased region" description="Basic and acidic residues" evidence="1">
    <location>
        <begin position="1510"/>
        <end position="1526"/>
    </location>
</feature>
<feature type="compositionally biased region" description="Basic and acidic residues" evidence="1">
    <location>
        <begin position="1685"/>
        <end position="1711"/>
    </location>
</feature>
<evidence type="ECO:0000256" key="1">
    <source>
        <dbReference type="SAM" id="MobiDB-lite"/>
    </source>
</evidence>
<feature type="region of interest" description="Disordered" evidence="1">
    <location>
        <begin position="1685"/>
        <end position="1734"/>
    </location>
</feature>
<feature type="compositionally biased region" description="Basic and acidic residues" evidence="1">
    <location>
        <begin position="812"/>
        <end position="855"/>
    </location>
</feature>
<feature type="compositionally biased region" description="Polar residues" evidence="1">
    <location>
        <begin position="1318"/>
        <end position="1337"/>
    </location>
</feature>
<feature type="compositionally biased region" description="Basic and acidic residues" evidence="1">
    <location>
        <begin position="2277"/>
        <end position="2287"/>
    </location>
</feature>
<feature type="compositionally biased region" description="Basic and acidic residues" evidence="1">
    <location>
        <begin position="479"/>
        <end position="493"/>
    </location>
</feature>
<feature type="compositionally biased region" description="Basic and acidic residues" evidence="1">
    <location>
        <begin position="1136"/>
        <end position="1158"/>
    </location>
</feature>
<feature type="compositionally biased region" description="Basic and acidic residues" evidence="1">
    <location>
        <begin position="776"/>
        <end position="785"/>
    </location>
</feature>
<feature type="region of interest" description="Disordered" evidence="1">
    <location>
        <begin position="1247"/>
        <end position="1443"/>
    </location>
</feature>
<reference evidence="2" key="1">
    <citation type="submission" date="2018-01" db="EMBL/GenBank/DDBJ databases">
        <authorList>
            <person name="Mao J.F."/>
        </authorList>
    </citation>
    <scope>NUCLEOTIDE SEQUENCE</scope>
    <source>
        <strain evidence="2">Huo1</strain>
        <tissue evidence="2">Leaf</tissue>
    </source>
</reference>
<feature type="region of interest" description="Disordered" evidence="1">
    <location>
        <begin position="698"/>
        <end position="727"/>
    </location>
</feature>
<feature type="compositionally biased region" description="Basic and acidic residues" evidence="1">
    <location>
        <begin position="1024"/>
        <end position="1042"/>
    </location>
</feature>
<protein>
    <submittedName>
        <fullName evidence="2">Uncharacterized protein</fullName>
    </submittedName>
</protein>
<feature type="region of interest" description="Disordered" evidence="1">
    <location>
        <begin position="161"/>
        <end position="248"/>
    </location>
</feature>
<feature type="region of interest" description="Disordered" evidence="1">
    <location>
        <begin position="295"/>
        <end position="327"/>
    </location>
</feature>
<feature type="region of interest" description="Disordered" evidence="1">
    <location>
        <begin position="948"/>
        <end position="1233"/>
    </location>
</feature>
<sequence length="2899" mass="319371">MATDADIPLPVNEAREEQVGLPIVEGEHFLKSPSTDEVANNIAPNVSKLVEKTFAEKSQQNAEESISKDGDGNRGVVPEKCSTDPSVVTSDMKVGDTDDDPCTEGAIAVTQLSKETSSDHHGAYDSLTKEILVESSLPSKEAESHTPCISEGDHNVPKLVENSEESSPVRVEESQVVRDEHFKEESERLPLTEVSTGETNENIVLEATDNVKDKDKDLKEEQSRNDTLHGDTNKAEDATINANDGQKESVEGFPAIVSSSHKEGSINADLQEAMGDHKDGKISDEVDNHKEILENLSSGEGHCKLTNISPDISKDSEKTDQTLRDGSDTFVDRPVELAITEETHVKVIQRNAEEYNSTDKDGGRDVIPEVCSIDSSVATSETKVGDTLVYPDMDDTEVATKLPKYTSSDNHGINDSSTTDVALTEEILQEADLVSRETESRTPCISEGEEPNFQVKTIDNKSVDEKPTEEDIPCIIRNEVSKEGNSDHNKSTSEQDELENERSVENSTSGETIIALENSNANELQSKRDLNSSLSKEEEMDLQKSVEPVTTPEDYGVPSEKTLSESHGDVECKSKTMEDAATDHRNPKLVEKSEESSVVQVTNSQIDHNEDLGEDTEGLSLKEVSTGCTNDNASAATGEIKGQSEDDKEAELPENEQNTKCTLEKEDMQIENLAELHVALENNEVSNITQGHNAEVLPEEATSDVAEGQDSHENFPPIVSGSPEEGSVNTVLQEVTSDDTVDKIIHESDKHKEASENLLTTVSTEDTEGITLVKMEGSENKKKDDSEEEESEEPPLPLLLAQETSYASVQEARFEDGEPNKAEFYNDERDTENTEDVHVKPEDTKAPDLVDKRSEGGTVDAAAEREETVENVPTIVHLDEENEQVSSIKEPSGAELFEKDKNYESVLLMEEVQTIISDKITDTGEADKNDLALENVAIEESLVTQVDCSAREHEERVEEENQSSSLIEALVEETNARESKNTDEPKNSGKESMTPEMENEEHTENMYGKEETDVETPIDFLQVKPEDIKQHDPSPDKNKSIEEEITNADPLGISTDKAERESVDVAHAHEENVETKDVAKAIPDSDKKDSIPIEEFGSQNPMNEASSGNANGEKSTKVTEESLIMKEEPLESLQVADKDIETPPVCRDRDTSSLHEESPTTNPETIMDDNKEKMLYNATGEEDETSKDKGIVEDISDCGKDDNMPSEELVSQNPLNGASAGNANIEESTEIGKGGLINEEVSFESLQKAEQEIETDHLSRQREISSPDEQSHIVNLEGNGDDSKEEIAASETSLEGETLKDKKSIANTTPYEDKEDSMQVQEDCSQWEQNESENIPSSEAPALSSIESSPVKEEEKVEIPTKEQILTADPQETIDETQEKTIDAADKNNVNSEVEDVAISAQNGDSDDNSPVEVDGLQEPPSEEVPAEKINDDEPTTSHETKFAYENNVKANLNEDEEKTECALVKEDVNIESSQVADDDIKGTSSGHDREANPLDKQAPTTGSQETMDDEKYAKPLDSTDLKQEILEDGNCATTPDEDTKEDSKNQADDFILESEEQSVKDSESTSVSDTPKDDITESMLVKEVAKVEDPIDSSEVATEDTKAFAPRQDAESSIVEQILDPTTIENETPKDENVPTIFPDENLEEHLDEENEHVSSIKETSGAELSEKNENSESALLMEEVQREIPAENIKTSDFDQHTKEKGILEEKIPTETQRIPSDEEEETRIDAATTNEKTQELQNDLNENSNNDLLLKVAASELTHDINLEEEPERPPLTEISKMEAFENESILLEPKISDEPSTVEFPKDEKSTDYTAPKKENLQPEDHKTSTSSGDTETSCSLEEPSLEDNSQTIIRNKITDAGEADKNDLALEVPKEADSADVKEETKEEEGYIKAVEITNAMTSNEHVSDSTSLESVVLEKINDPIVGEANSFNDKTDLEKIPISETLAETASTECTETKDQLPNVEKEAEVSKREAENDQKHIKETLPNDAVSLDVLESKEVTGEEEVSSNRCKEISSSPISVASEDVSTSNVALEEDSTSNSVTDLETKNEEVPAIKEKTPSSVEGQDSESTIVEKTSNYAGSFTEKRSDSTEVAFTPGENKGGYESDKRSLESIAQGQIFNIMSETEETKAEEEDLNTESGIQSDKAVIEDIVQEETMYEKEIVKDDISSEKDQLSRIKEEHEDVKDYHQGFCELEVPEVSEEADDKAPEDQQEKTFTDKAIDRILHQEEQATRIEEPTTNIDDENVRELDIGVNTDTQDSNKETVQIAIIPGKESEEQNKEDEIYSSDKLQEEDEETLILSEGESKEEAKETYKEAYLEAEKFDSSPQIKDVLKCAVRDVGPDTQKDNEKSTTGIFSEEDYPKNITKCEVSSASEDVALTEQPSEDASITAELQEAKKIGECTEGTPLRTEDQLVKDIALAEQPSEDACITAEVQEAKAGIDLGAAVPVPGANGSESQEVENLNEKCTEMADTSTPVETLANSTSKNIGESTEGNLLEAEDQQTKLYDLPEESNMSVTEVKTAEKDDAVNIQSARSISEDVQDQELFKESYGVSSNHNPVQGNPEERTETSEGQKTNPIQAARVLETLKKEKEEQKLGGDNVDVHEEEKNTYSIPSQLESLNGADTEKVQESSIHQRLVEDTAQHEKKEGIQQIDSPLFLPHAQCSDITTSENEPAQDGGLGSTGVTELDASPLSLKDKHVDLESGDTSRNLIPENLDGDKNVSTEHFQGEHEVVKPSKVEQEEDECGNKERKDHQMERKTESEETDKASLSDQLHVSTRGTSEMADHSPTEKEPTRHTEDMPAQNIDEAQHENMKTDEEKDGEEESHEQKKSDLGSEAPVMVDIGDADIKVAHKKSHNILSGVGSKVKHSIAKVKKAITGKSPSPKKATIPESK</sequence>
<feature type="compositionally biased region" description="Basic and acidic residues" evidence="1">
    <location>
        <begin position="1114"/>
        <end position="1129"/>
    </location>
</feature>
<feature type="region of interest" description="Disordered" evidence="1">
    <location>
        <begin position="55"/>
        <end position="102"/>
    </location>
</feature>
<feature type="compositionally biased region" description="Polar residues" evidence="1">
    <location>
        <begin position="193"/>
        <end position="202"/>
    </location>
</feature>